<dbReference type="CDD" id="cd03801">
    <property type="entry name" value="GT4_PimA-like"/>
    <property type="match status" value="1"/>
</dbReference>
<dbReference type="Gene3D" id="3.40.50.2000">
    <property type="entry name" value="Glycogen Phosphorylase B"/>
    <property type="match status" value="2"/>
</dbReference>
<evidence type="ECO:0000313" key="4">
    <source>
        <dbReference type="Proteomes" id="UP001228581"/>
    </source>
</evidence>
<dbReference type="EMBL" id="JASJOT010000022">
    <property type="protein sequence ID" value="MDJ1496375.1"/>
    <property type="molecule type" value="Genomic_DNA"/>
</dbReference>
<dbReference type="InterPro" id="IPR028098">
    <property type="entry name" value="Glyco_trans_4-like_N"/>
</dbReference>
<dbReference type="PANTHER" id="PTHR45947:SF15">
    <property type="entry name" value="TEICHURONIC ACID BIOSYNTHESIS GLYCOSYLTRANSFERASE TUAC-RELATED"/>
    <property type="match status" value="1"/>
</dbReference>
<evidence type="ECO:0000313" key="3">
    <source>
        <dbReference type="EMBL" id="MDJ1496375.1"/>
    </source>
</evidence>
<dbReference type="PANTHER" id="PTHR45947">
    <property type="entry name" value="SULFOQUINOVOSYL TRANSFERASE SQD2"/>
    <property type="match status" value="1"/>
</dbReference>
<feature type="domain" description="Glycosyltransferase subfamily 4-like N-terminal" evidence="2">
    <location>
        <begin position="72"/>
        <end position="172"/>
    </location>
</feature>
<dbReference type="SUPFAM" id="SSF53756">
    <property type="entry name" value="UDP-Glycosyltransferase/glycogen phosphorylase"/>
    <property type="match status" value="1"/>
</dbReference>
<dbReference type="GO" id="GO:0016757">
    <property type="term" value="F:glycosyltransferase activity"/>
    <property type="evidence" value="ECO:0007669"/>
    <property type="project" value="UniProtKB-KW"/>
</dbReference>
<organism evidence="3 4">
    <name type="scientific">Xanthocytophaga flava</name>
    <dbReference type="NCBI Taxonomy" id="3048013"/>
    <lineage>
        <taxon>Bacteria</taxon>
        <taxon>Pseudomonadati</taxon>
        <taxon>Bacteroidota</taxon>
        <taxon>Cytophagia</taxon>
        <taxon>Cytophagales</taxon>
        <taxon>Rhodocytophagaceae</taxon>
        <taxon>Xanthocytophaga</taxon>
    </lineage>
</organism>
<dbReference type="InterPro" id="IPR001296">
    <property type="entry name" value="Glyco_trans_1"/>
</dbReference>
<proteinExistence type="predicted"/>
<accession>A0ABT7CRL1</accession>
<dbReference type="Pfam" id="PF00534">
    <property type="entry name" value="Glycos_transf_1"/>
    <property type="match status" value="1"/>
</dbReference>
<reference evidence="3 4" key="1">
    <citation type="submission" date="2023-05" db="EMBL/GenBank/DDBJ databases">
        <authorList>
            <person name="Zhang X."/>
        </authorList>
    </citation>
    <scope>NUCLEOTIDE SEQUENCE [LARGE SCALE GENOMIC DNA]</scope>
    <source>
        <strain evidence="3 4">DM2B3-1</strain>
    </source>
</reference>
<evidence type="ECO:0000259" key="2">
    <source>
        <dbReference type="Pfam" id="PF13439"/>
    </source>
</evidence>
<comment type="caution">
    <text evidence="3">The sequence shown here is derived from an EMBL/GenBank/DDBJ whole genome shotgun (WGS) entry which is preliminary data.</text>
</comment>
<keyword evidence="3" id="KW-0328">Glycosyltransferase</keyword>
<name>A0ABT7CRL1_9BACT</name>
<keyword evidence="4" id="KW-1185">Reference proteome</keyword>
<gene>
    <name evidence="3" type="ORF">QNI19_25785</name>
</gene>
<dbReference type="Pfam" id="PF13439">
    <property type="entry name" value="Glyco_transf_4"/>
    <property type="match status" value="1"/>
</dbReference>
<dbReference type="RefSeq" id="WP_314001138.1">
    <property type="nucleotide sequence ID" value="NZ_JASJOT010000022.1"/>
</dbReference>
<dbReference type="EC" id="2.4.-.-" evidence="3"/>
<keyword evidence="3" id="KW-0808">Transferase</keyword>
<feature type="domain" description="Glycosyl transferase family 1" evidence="1">
    <location>
        <begin position="176"/>
        <end position="345"/>
    </location>
</feature>
<sequence length="367" mass="41120">MKLCLLYPNKEAYSETFIQYHKAYLKPAATLTGGWRPYLDQSDKSIFDFPLSEPIRIFTKRVFSGLYPSLYNSFLDKYLLKIQPEVVLAEYGITGCSVLDICQKRNIPLVVHFHGFDAFDKNTLEQYGSSYKKVFIYAKAIVAVSRDMVNQLVELGADKKKVHFISCGVITEKFRGADPENAQQLVVAVGRFTPKKAPHLTIKAFQLVLEKCPNAKLVMIGKGELWDECQQMIQEMGLQSSIQLVGIKTPDEIMSYLKQARLFVQHSMFNPVNNDSEGTPTSVLEASSMGLPIVSTTHAGIKDAVTHGVTGLLVNEGDFRTMASHMITLLENPALASQMGAQAREKMIHEYDMKLQIQKLTAVLKKV</sequence>
<evidence type="ECO:0000259" key="1">
    <source>
        <dbReference type="Pfam" id="PF00534"/>
    </source>
</evidence>
<protein>
    <submittedName>
        <fullName evidence="3">Glycosyltransferase family 4 protein</fullName>
        <ecNumber evidence="3">2.4.-.-</ecNumber>
    </submittedName>
</protein>
<dbReference type="InterPro" id="IPR050194">
    <property type="entry name" value="Glycosyltransferase_grp1"/>
</dbReference>
<dbReference type="Proteomes" id="UP001228581">
    <property type="component" value="Unassembled WGS sequence"/>
</dbReference>